<comment type="similarity">
    <text evidence="1">Belongs to the RNA polymerase beta chain family.</text>
</comment>
<keyword evidence="9" id="KW-1185">Reference proteome</keyword>
<organism evidence="8 9">
    <name type="scientific">Salix viminalis</name>
    <name type="common">Common osier</name>
    <name type="synonym">Basket willow</name>
    <dbReference type="NCBI Taxonomy" id="40686"/>
    <lineage>
        <taxon>Eukaryota</taxon>
        <taxon>Viridiplantae</taxon>
        <taxon>Streptophyta</taxon>
        <taxon>Embryophyta</taxon>
        <taxon>Tracheophyta</taxon>
        <taxon>Spermatophyta</taxon>
        <taxon>Magnoliopsida</taxon>
        <taxon>eudicotyledons</taxon>
        <taxon>Gunneridae</taxon>
        <taxon>Pentapetalae</taxon>
        <taxon>rosids</taxon>
        <taxon>fabids</taxon>
        <taxon>Malpighiales</taxon>
        <taxon>Salicaceae</taxon>
        <taxon>Saliceae</taxon>
        <taxon>Salix</taxon>
    </lineage>
</organism>
<feature type="domain" description="DNA-directed RNA polymerase subunit 2 hybrid-binding" evidence="7">
    <location>
        <begin position="45"/>
        <end position="150"/>
    </location>
</feature>
<dbReference type="Pfam" id="PF00562">
    <property type="entry name" value="RNA_pol_Rpb2_6"/>
    <property type="match status" value="1"/>
</dbReference>
<keyword evidence="3 8" id="KW-0240">DNA-directed RNA polymerase</keyword>
<sequence>MVCLSSSTLEATKAEVDNKELATRGEVRGFYYFWKKIQSKIGTGWLYLDDDGFPFIGANMQSGDIVIGKCAESGTDHSVKLKHTERGIVQKVVLSSNDGGNNSVVGSWRQVRSPCLGDKFSSMHGQKSVLGFLESQENILFTIQGVAPDIGS</sequence>
<name>A0A9Q0Z860_SALVM</name>
<keyword evidence="4" id="KW-0808">Transferase</keyword>
<dbReference type="InterPro" id="IPR007120">
    <property type="entry name" value="DNA-dir_RNAP_su2_dom"/>
</dbReference>
<dbReference type="GO" id="GO:0003677">
    <property type="term" value="F:DNA binding"/>
    <property type="evidence" value="ECO:0007669"/>
    <property type="project" value="InterPro"/>
</dbReference>
<dbReference type="AlphaFoldDB" id="A0A9Q0Z860"/>
<evidence type="ECO:0000256" key="4">
    <source>
        <dbReference type="ARBA" id="ARBA00022679"/>
    </source>
</evidence>
<dbReference type="PANTHER" id="PTHR20856">
    <property type="entry name" value="DNA-DIRECTED RNA POLYMERASE I SUBUNIT 2"/>
    <property type="match status" value="1"/>
</dbReference>
<dbReference type="GO" id="GO:0000428">
    <property type="term" value="C:DNA-directed RNA polymerase complex"/>
    <property type="evidence" value="ECO:0007669"/>
    <property type="project" value="UniProtKB-KW"/>
</dbReference>
<protein>
    <recommendedName>
        <fullName evidence="2">DNA-directed RNA polymerase</fullName>
        <ecNumber evidence="2">2.7.7.6</ecNumber>
    </recommendedName>
</protein>
<dbReference type="GO" id="GO:0006351">
    <property type="term" value="P:DNA-templated transcription"/>
    <property type="evidence" value="ECO:0007669"/>
    <property type="project" value="InterPro"/>
</dbReference>
<comment type="caution">
    <text evidence="8">The sequence shown here is derived from an EMBL/GenBank/DDBJ whole genome shotgun (WGS) entry which is preliminary data.</text>
</comment>
<proteinExistence type="inferred from homology"/>
<dbReference type="OrthoDB" id="1739893at2759"/>
<keyword evidence="5" id="KW-0548">Nucleotidyltransferase</keyword>
<dbReference type="SUPFAM" id="SSF64484">
    <property type="entry name" value="beta and beta-prime subunits of DNA dependent RNA-polymerase"/>
    <property type="match status" value="1"/>
</dbReference>
<accession>A0A9Q0Z860</accession>
<evidence type="ECO:0000256" key="3">
    <source>
        <dbReference type="ARBA" id="ARBA00022478"/>
    </source>
</evidence>
<evidence type="ECO:0000313" key="9">
    <source>
        <dbReference type="Proteomes" id="UP001151529"/>
    </source>
</evidence>
<dbReference type="GO" id="GO:0032549">
    <property type="term" value="F:ribonucleoside binding"/>
    <property type="evidence" value="ECO:0007669"/>
    <property type="project" value="InterPro"/>
</dbReference>
<evidence type="ECO:0000259" key="7">
    <source>
        <dbReference type="Pfam" id="PF00562"/>
    </source>
</evidence>
<evidence type="ECO:0000256" key="5">
    <source>
        <dbReference type="ARBA" id="ARBA00022695"/>
    </source>
</evidence>
<gene>
    <name evidence="8" type="ORF">OIU85_022621</name>
</gene>
<dbReference type="Gene3D" id="2.40.50.150">
    <property type="match status" value="1"/>
</dbReference>
<dbReference type="InterPro" id="IPR014724">
    <property type="entry name" value="RNA_pol_RPB2_OB-fold"/>
</dbReference>
<dbReference type="GO" id="GO:0003899">
    <property type="term" value="F:DNA-directed RNA polymerase activity"/>
    <property type="evidence" value="ECO:0007669"/>
    <property type="project" value="UniProtKB-EC"/>
</dbReference>
<dbReference type="InterPro" id="IPR015712">
    <property type="entry name" value="DNA-dir_RNA_pol_su2"/>
</dbReference>
<dbReference type="EC" id="2.7.7.6" evidence="2"/>
<dbReference type="Proteomes" id="UP001151529">
    <property type="component" value="Chromosome 11"/>
</dbReference>
<evidence type="ECO:0000256" key="1">
    <source>
        <dbReference type="ARBA" id="ARBA00006835"/>
    </source>
</evidence>
<keyword evidence="6" id="KW-0804">Transcription</keyword>
<evidence type="ECO:0000256" key="6">
    <source>
        <dbReference type="ARBA" id="ARBA00023163"/>
    </source>
</evidence>
<evidence type="ECO:0000313" key="8">
    <source>
        <dbReference type="EMBL" id="KAJ6724723.1"/>
    </source>
</evidence>
<reference evidence="8" key="2">
    <citation type="journal article" date="2023" name="Int. J. Mol. Sci.">
        <title>De Novo Assembly and Annotation of 11 Diverse Shrub Willow (Salix) Genomes Reveals Novel Gene Organization in Sex-Linked Regions.</title>
        <authorList>
            <person name="Hyden B."/>
            <person name="Feng K."/>
            <person name="Yates T.B."/>
            <person name="Jawdy S."/>
            <person name="Cereghino C."/>
            <person name="Smart L.B."/>
            <person name="Muchero W."/>
        </authorList>
    </citation>
    <scope>NUCLEOTIDE SEQUENCE [LARGE SCALE GENOMIC DNA]</scope>
    <source>
        <tissue evidence="8">Shoot tip</tissue>
    </source>
</reference>
<dbReference type="EMBL" id="JAPFFL010000005">
    <property type="protein sequence ID" value="KAJ6724723.1"/>
    <property type="molecule type" value="Genomic_DNA"/>
</dbReference>
<reference evidence="8" key="1">
    <citation type="submission" date="2022-11" db="EMBL/GenBank/DDBJ databases">
        <authorList>
            <person name="Hyden B.L."/>
            <person name="Feng K."/>
            <person name="Yates T."/>
            <person name="Jawdy S."/>
            <person name="Smart L.B."/>
            <person name="Muchero W."/>
        </authorList>
    </citation>
    <scope>NUCLEOTIDE SEQUENCE</scope>
    <source>
        <tissue evidence="8">Shoot tip</tissue>
    </source>
</reference>
<evidence type="ECO:0000256" key="2">
    <source>
        <dbReference type="ARBA" id="ARBA00012418"/>
    </source>
</evidence>